<protein>
    <submittedName>
        <fullName evidence="1">Uncharacterized protein</fullName>
    </submittedName>
</protein>
<keyword evidence="2" id="KW-1185">Reference proteome</keyword>
<dbReference type="Proteomes" id="UP000324383">
    <property type="component" value="Unassembled WGS sequence"/>
</dbReference>
<dbReference type="Pfam" id="PF20449">
    <property type="entry name" value="DUF6706"/>
    <property type="match status" value="1"/>
</dbReference>
<proteinExistence type="predicted"/>
<reference evidence="1 2" key="1">
    <citation type="submission" date="2019-07" db="EMBL/GenBank/DDBJ databases">
        <title>Draft Genome Sequences of Bacteroides pyogenes Strains Isolated from the Uterus Holstein Dairy Cows with Metritis.</title>
        <authorList>
            <person name="Cunha F."/>
            <person name="Galvao K.N."/>
            <person name="Jeon S.J."/>
            <person name="Jeong K.C."/>
        </authorList>
    </citation>
    <scope>NUCLEOTIDE SEQUENCE [LARGE SCALE GENOMIC DNA]</scope>
    <source>
        <strain evidence="1 2">KG-31</strain>
    </source>
</reference>
<accession>A0A5D3FQB7</accession>
<dbReference type="RefSeq" id="WP_148727248.1">
    <property type="nucleotide sequence ID" value="NZ_CP197398.1"/>
</dbReference>
<dbReference type="InterPro" id="IPR046552">
    <property type="entry name" value="DUF6706"/>
</dbReference>
<dbReference type="AlphaFoldDB" id="A0A5D3FQB7"/>
<organism evidence="1 2">
    <name type="scientific">Bacteroides pyogenes</name>
    <dbReference type="NCBI Taxonomy" id="310300"/>
    <lineage>
        <taxon>Bacteria</taxon>
        <taxon>Pseudomonadati</taxon>
        <taxon>Bacteroidota</taxon>
        <taxon>Bacteroidia</taxon>
        <taxon>Bacteroidales</taxon>
        <taxon>Bacteroidaceae</taxon>
        <taxon>Bacteroides</taxon>
    </lineage>
</organism>
<evidence type="ECO:0000313" key="2">
    <source>
        <dbReference type="Proteomes" id="UP000324383"/>
    </source>
</evidence>
<gene>
    <name evidence="1" type="ORF">FNJ60_04945</name>
</gene>
<comment type="caution">
    <text evidence="1">The sequence shown here is derived from an EMBL/GenBank/DDBJ whole genome shotgun (WGS) entry which is preliminary data.</text>
</comment>
<sequence>MEVMTNKQYLTKSLNGLNISDDDIDIIILKAGLDCDAKVDFTACDKAVYNRMSIVLKGTTQNISEGGYSISWNMEAVKMYYNALCNELGQENVLVARPKIRNRSNIW</sequence>
<evidence type="ECO:0000313" key="1">
    <source>
        <dbReference type="EMBL" id="TYK34339.1"/>
    </source>
</evidence>
<name>A0A5D3FQB7_9BACE</name>
<dbReference type="EMBL" id="VKLW01000008">
    <property type="protein sequence ID" value="TYK34339.1"/>
    <property type="molecule type" value="Genomic_DNA"/>
</dbReference>